<keyword evidence="1" id="KW-1133">Transmembrane helix</keyword>
<organism evidence="3 4">
    <name type="scientific">Haladaptatus pallidirubidus</name>
    <dbReference type="NCBI Taxonomy" id="1008152"/>
    <lineage>
        <taxon>Archaea</taxon>
        <taxon>Methanobacteriati</taxon>
        <taxon>Methanobacteriota</taxon>
        <taxon>Stenosarchaea group</taxon>
        <taxon>Halobacteria</taxon>
        <taxon>Halobacteriales</taxon>
        <taxon>Haladaptataceae</taxon>
        <taxon>Haladaptatus</taxon>
    </lineage>
</organism>
<proteinExistence type="predicted"/>
<evidence type="ECO:0000313" key="3">
    <source>
        <dbReference type="EMBL" id="GAA5061022.1"/>
    </source>
</evidence>
<evidence type="ECO:0000313" key="4">
    <source>
        <dbReference type="Proteomes" id="UP001501729"/>
    </source>
</evidence>
<accession>A0AAV3UP32</accession>
<dbReference type="AlphaFoldDB" id="A0AAV3UP32"/>
<feature type="transmembrane region" description="Helical" evidence="1">
    <location>
        <begin position="15"/>
        <end position="36"/>
    </location>
</feature>
<dbReference type="Pfam" id="PF09851">
    <property type="entry name" value="SHOCT"/>
    <property type="match status" value="1"/>
</dbReference>
<reference evidence="3 4" key="1">
    <citation type="journal article" date="2019" name="Int. J. Syst. Evol. Microbiol.">
        <title>The Global Catalogue of Microorganisms (GCM) 10K type strain sequencing project: providing services to taxonomists for standard genome sequencing and annotation.</title>
        <authorList>
            <consortium name="The Broad Institute Genomics Platform"/>
            <consortium name="The Broad Institute Genome Sequencing Center for Infectious Disease"/>
            <person name="Wu L."/>
            <person name="Ma J."/>
        </authorList>
    </citation>
    <scope>NUCLEOTIDE SEQUENCE [LARGE SCALE GENOMIC DNA]</scope>
    <source>
        <strain evidence="3 4">JCM 17504</strain>
    </source>
</reference>
<name>A0AAV3UP32_9EURY</name>
<evidence type="ECO:0000259" key="2">
    <source>
        <dbReference type="Pfam" id="PF09851"/>
    </source>
</evidence>
<evidence type="ECO:0000256" key="1">
    <source>
        <dbReference type="SAM" id="Phobius"/>
    </source>
</evidence>
<sequence>MLVFHMTAAHQNNSWFRLIVVILAVILFAPMLMMVFAFPMMGGWMMGPGYGGQAPVWGWVMMLVSLLVVLALGYVLYRALAGGDAALEELRLAYARGDISEEEFDTRRERLRREQ</sequence>
<comment type="caution">
    <text evidence="3">The sequence shown here is derived from an EMBL/GenBank/DDBJ whole genome shotgun (WGS) entry which is preliminary data.</text>
</comment>
<keyword evidence="1" id="KW-0472">Membrane</keyword>
<dbReference type="Proteomes" id="UP001501729">
    <property type="component" value="Unassembled WGS sequence"/>
</dbReference>
<dbReference type="EMBL" id="BAABKX010000019">
    <property type="protein sequence ID" value="GAA5061022.1"/>
    <property type="molecule type" value="Genomic_DNA"/>
</dbReference>
<feature type="transmembrane region" description="Helical" evidence="1">
    <location>
        <begin position="56"/>
        <end position="77"/>
    </location>
</feature>
<gene>
    <name evidence="3" type="ORF">GCM10025751_46820</name>
</gene>
<keyword evidence="1" id="KW-0812">Transmembrane</keyword>
<protein>
    <recommendedName>
        <fullName evidence="2">SHOCT domain-containing protein</fullName>
    </recommendedName>
</protein>
<dbReference type="InterPro" id="IPR018649">
    <property type="entry name" value="SHOCT"/>
</dbReference>
<keyword evidence="4" id="KW-1185">Reference proteome</keyword>
<feature type="domain" description="SHOCT" evidence="2">
    <location>
        <begin position="85"/>
        <end position="111"/>
    </location>
</feature>